<dbReference type="Proteomes" id="UP000308600">
    <property type="component" value="Unassembled WGS sequence"/>
</dbReference>
<keyword evidence="2" id="KW-1185">Reference proteome</keyword>
<dbReference type="EMBL" id="ML208473">
    <property type="protein sequence ID" value="TFK64465.1"/>
    <property type="molecule type" value="Genomic_DNA"/>
</dbReference>
<gene>
    <name evidence="1" type="ORF">BDN72DRAFT_963182</name>
</gene>
<sequence length="423" mass="47264">MDAIQDDVRDRIILVLPLMRLNESFTVAAAALYLYDWFLTIGLEITLIWPSKLSAIKVLYLLQRYMPLFDTVILVLSHPFFPFVSLDTCAHTFETVSWLFLFGIVVSEVILTRRAIAVWGNTKRNLYISLSLLAVVCWIPGFILLKVYLRSLTFVSLPYPGLYCFTHGGSHIIYLCWVLVAVYDAGIMTVMMISGLRNYSPECRGSTLFRAVYHDGALYYLYMFILSGLNVIIALTLPGEYGTLLAGLERVVHSVLTSRVVLHIRESAHNGEIQGGRVSIPPGSNGPQYPISGGDLCKAVKGVDAIIHTVSPGLSDSTPEDMMEKNVDGTSNIFKTGISAGAKKLLYTSGFITLFNGTSLYRLARYSIKNTSLHRNAHSKTIAEKEFWKLADQHPDIDFISFLNPTFTSNIQLQDAQLQKDLR</sequence>
<accession>A0ACD3AFE7</accession>
<proteinExistence type="predicted"/>
<evidence type="ECO:0000313" key="2">
    <source>
        <dbReference type="Proteomes" id="UP000308600"/>
    </source>
</evidence>
<protein>
    <submittedName>
        <fullName evidence="1">Uncharacterized protein</fullName>
    </submittedName>
</protein>
<reference evidence="1 2" key="1">
    <citation type="journal article" date="2019" name="Nat. Ecol. Evol.">
        <title>Megaphylogeny resolves global patterns of mushroom evolution.</title>
        <authorList>
            <person name="Varga T."/>
            <person name="Krizsan K."/>
            <person name="Foldi C."/>
            <person name="Dima B."/>
            <person name="Sanchez-Garcia M."/>
            <person name="Sanchez-Ramirez S."/>
            <person name="Szollosi G.J."/>
            <person name="Szarkandi J.G."/>
            <person name="Papp V."/>
            <person name="Albert L."/>
            <person name="Andreopoulos W."/>
            <person name="Angelini C."/>
            <person name="Antonin V."/>
            <person name="Barry K.W."/>
            <person name="Bougher N.L."/>
            <person name="Buchanan P."/>
            <person name="Buyck B."/>
            <person name="Bense V."/>
            <person name="Catcheside P."/>
            <person name="Chovatia M."/>
            <person name="Cooper J."/>
            <person name="Damon W."/>
            <person name="Desjardin D."/>
            <person name="Finy P."/>
            <person name="Geml J."/>
            <person name="Haridas S."/>
            <person name="Hughes K."/>
            <person name="Justo A."/>
            <person name="Karasinski D."/>
            <person name="Kautmanova I."/>
            <person name="Kiss B."/>
            <person name="Kocsube S."/>
            <person name="Kotiranta H."/>
            <person name="LaButti K.M."/>
            <person name="Lechner B.E."/>
            <person name="Liimatainen K."/>
            <person name="Lipzen A."/>
            <person name="Lukacs Z."/>
            <person name="Mihaltcheva S."/>
            <person name="Morgado L.N."/>
            <person name="Niskanen T."/>
            <person name="Noordeloos M.E."/>
            <person name="Ohm R.A."/>
            <person name="Ortiz-Santana B."/>
            <person name="Ovrebo C."/>
            <person name="Racz N."/>
            <person name="Riley R."/>
            <person name="Savchenko A."/>
            <person name="Shiryaev A."/>
            <person name="Soop K."/>
            <person name="Spirin V."/>
            <person name="Szebenyi C."/>
            <person name="Tomsovsky M."/>
            <person name="Tulloss R.E."/>
            <person name="Uehling J."/>
            <person name="Grigoriev I.V."/>
            <person name="Vagvolgyi C."/>
            <person name="Papp T."/>
            <person name="Martin F.M."/>
            <person name="Miettinen O."/>
            <person name="Hibbett D.S."/>
            <person name="Nagy L.G."/>
        </authorList>
    </citation>
    <scope>NUCLEOTIDE SEQUENCE [LARGE SCALE GENOMIC DNA]</scope>
    <source>
        <strain evidence="1 2">NL-1719</strain>
    </source>
</reference>
<name>A0ACD3AFE7_9AGAR</name>
<organism evidence="1 2">
    <name type="scientific">Pluteus cervinus</name>
    <dbReference type="NCBI Taxonomy" id="181527"/>
    <lineage>
        <taxon>Eukaryota</taxon>
        <taxon>Fungi</taxon>
        <taxon>Dikarya</taxon>
        <taxon>Basidiomycota</taxon>
        <taxon>Agaricomycotina</taxon>
        <taxon>Agaricomycetes</taxon>
        <taxon>Agaricomycetidae</taxon>
        <taxon>Agaricales</taxon>
        <taxon>Pluteineae</taxon>
        <taxon>Pluteaceae</taxon>
        <taxon>Pluteus</taxon>
    </lineage>
</organism>
<evidence type="ECO:0000313" key="1">
    <source>
        <dbReference type="EMBL" id="TFK64465.1"/>
    </source>
</evidence>